<name>A0ABP6SNZ5_9ACTN</name>
<dbReference type="InterPro" id="IPR017517">
    <property type="entry name" value="Maleyloyr_isom"/>
</dbReference>
<proteinExistence type="predicted"/>
<evidence type="ECO:0000259" key="1">
    <source>
        <dbReference type="Pfam" id="PF11716"/>
    </source>
</evidence>
<feature type="domain" description="Mycothiol-dependent maleylpyruvate isomerase metal-binding" evidence="1">
    <location>
        <begin position="20"/>
        <end position="111"/>
    </location>
</feature>
<evidence type="ECO:0000313" key="3">
    <source>
        <dbReference type="Proteomes" id="UP001501676"/>
    </source>
</evidence>
<dbReference type="GO" id="GO:0016853">
    <property type="term" value="F:isomerase activity"/>
    <property type="evidence" value="ECO:0007669"/>
    <property type="project" value="UniProtKB-KW"/>
</dbReference>
<dbReference type="InterPro" id="IPR024344">
    <property type="entry name" value="MDMPI_metal-binding"/>
</dbReference>
<evidence type="ECO:0000313" key="2">
    <source>
        <dbReference type="EMBL" id="GAA3381872.1"/>
    </source>
</evidence>
<dbReference type="EMBL" id="BAAAYN010000001">
    <property type="protein sequence ID" value="GAA3381872.1"/>
    <property type="molecule type" value="Genomic_DNA"/>
</dbReference>
<protein>
    <submittedName>
        <fullName evidence="2">Maleylpyruvate isomerase family mycothiol-dependent enzyme</fullName>
    </submittedName>
</protein>
<dbReference type="NCBIfam" id="TIGR03083">
    <property type="entry name" value="maleylpyruvate isomerase family mycothiol-dependent enzyme"/>
    <property type="match status" value="1"/>
</dbReference>
<comment type="caution">
    <text evidence="2">The sequence shown here is derived from an EMBL/GenBank/DDBJ whole genome shotgun (WGS) entry which is preliminary data.</text>
</comment>
<dbReference type="InterPro" id="IPR034660">
    <property type="entry name" value="DinB/YfiT-like"/>
</dbReference>
<reference evidence="3" key="1">
    <citation type="journal article" date="2019" name="Int. J. Syst. Evol. Microbiol.">
        <title>The Global Catalogue of Microorganisms (GCM) 10K type strain sequencing project: providing services to taxonomists for standard genome sequencing and annotation.</title>
        <authorList>
            <consortium name="The Broad Institute Genomics Platform"/>
            <consortium name="The Broad Institute Genome Sequencing Center for Infectious Disease"/>
            <person name="Wu L."/>
            <person name="Ma J."/>
        </authorList>
    </citation>
    <scope>NUCLEOTIDE SEQUENCE [LARGE SCALE GENOMIC DNA]</scope>
    <source>
        <strain evidence="3">JCM 9458</strain>
    </source>
</reference>
<dbReference type="Gene3D" id="1.20.120.450">
    <property type="entry name" value="dinb family like domain"/>
    <property type="match status" value="1"/>
</dbReference>
<dbReference type="Proteomes" id="UP001501676">
    <property type="component" value="Unassembled WGS sequence"/>
</dbReference>
<keyword evidence="2" id="KW-0413">Isomerase</keyword>
<accession>A0ABP6SNZ5</accession>
<dbReference type="RefSeq" id="WP_345725936.1">
    <property type="nucleotide sequence ID" value="NZ_BAAAYN010000001.1"/>
</dbReference>
<dbReference type="Pfam" id="PF11716">
    <property type="entry name" value="MDMPI_N"/>
    <property type="match status" value="1"/>
</dbReference>
<organism evidence="2 3">
    <name type="scientific">Cryptosporangium minutisporangium</name>
    <dbReference type="NCBI Taxonomy" id="113569"/>
    <lineage>
        <taxon>Bacteria</taxon>
        <taxon>Bacillati</taxon>
        <taxon>Actinomycetota</taxon>
        <taxon>Actinomycetes</taxon>
        <taxon>Cryptosporangiales</taxon>
        <taxon>Cryptosporangiaceae</taxon>
        <taxon>Cryptosporangium</taxon>
    </lineage>
</organism>
<keyword evidence="3" id="KW-1185">Reference proteome</keyword>
<sequence>MTPTQYATVLPSEQIAAAVRTERLRLCDYLDRLDDAAWAVQSLCSEWTVREVVAHLTTTTRTTVFTVLKGAIKARGSFHRMEADTAHDRAARFSPAQLVAQLRESAESSRRTPFSSAMDPLMDILVHGQDIARPVGRSHPMRVEVTLPALAYVATNRFLGGPARIAGLRLSTTDANWSTGDGPVVRGTAENLLLAAAGRAAGLAFLEGPGVDRLTDRLAAG</sequence>
<gene>
    <name evidence="2" type="ORF">GCM10020369_01510</name>
</gene>
<dbReference type="SUPFAM" id="SSF109854">
    <property type="entry name" value="DinB/YfiT-like putative metalloenzymes"/>
    <property type="match status" value="1"/>
</dbReference>